<proteinExistence type="predicted"/>
<dbReference type="AlphaFoldDB" id="A0AA35G7C9"/>
<evidence type="ECO:0000256" key="1">
    <source>
        <dbReference type="SAM" id="MobiDB-lite"/>
    </source>
</evidence>
<sequence>MAQGRQEPRPAADPGGTRHGHGEERPRHHRPRQAYDEGRDGQEDEFQSLCDGVPLPP</sequence>
<evidence type="ECO:0000313" key="2">
    <source>
        <dbReference type="EMBL" id="BDG59193.1"/>
    </source>
</evidence>
<evidence type="ECO:0000313" key="3">
    <source>
        <dbReference type="Proteomes" id="UP001163687"/>
    </source>
</evidence>
<keyword evidence="3" id="KW-1185">Reference proteome</keyword>
<reference evidence="2" key="1">
    <citation type="submission" date="2022-03" db="EMBL/GenBank/DDBJ databases">
        <title>Complete genome sequence of Caldinitratiruptor microaerophilus.</title>
        <authorList>
            <person name="Mukaiyama R."/>
            <person name="Nishiyama T."/>
            <person name="Ueda K."/>
        </authorList>
    </citation>
    <scope>NUCLEOTIDE SEQUENCE</scope>
    <source>
        <strain evidence="2">JCM 16183</strain>
    </source>
</reference>
<name>A0AA35G7C9_9FIRM</name>
<organism evidence="2 3">
    <name type="scientific">Caldinitratiruptor microaerophilus</name>
    <dbReference type="NCBI Taxonomy" id="671077"/>
    <lineage>
        <taxon>Bacteria</taxon>
        <taxon>Bacillati</taxon>
        <taxon>Bacillota</taxon>
        <taxon>Clostridia</taxon>
        <taxon>Eubacteriales</taxon>
        <taxon>Symbiobacteriaceae</taxon>
        <taxon>Caldinitratiruptor</taxon>
    </lineage>
</organism>
<gene>
    <name evidence="2" type="ORF">caldi_02830</name>
</gene>
<dbReference type="Proteomes" id="UP001163687">
    <property type="component" value="Chromosome"/>
</dbReference>
<feature type="region of interest" description="Disordered" evidence="1">
    <location>
        <begin position="1"/>
        <end position="57"/>
    </location>
</feature>
<dbReference type="EMBL" id="AP025628">
    <property type="protein sequence ID" value="BDG59193.1"/>
    <property type="molecule type" value="Genomic_DNA"/>
</dbReference>
<protein>
    <submittedName>
        <fullName evidence="2">Uncharacterized protein</fullName>
    </submittedName>
</protein>
<accession>A0AA35G7C9</accession>
<dbReference type="KEGG" id="cmic:caldi_02830"/>
<feature type="compositionally biased region" description="Basic and acidic residues" evidence="1">
    <location>
        <begin position="1"/>
        <end position="10"/>
    </location>
</feature>